<evidence type="ECO:0000259" key="13">
    <source>
        <dbReference type="Pfam" id="PF08263"/>
    </source>
</evidence>
<keyword evidence="8" id="KW-1133">Transmembrane helix</keyword>
<feature type="signal peptide" evidence="12">
    <location>
        <begin position="1"/>
        <end position="25"/>
    </location>
</feature>
<reference evidence="14 15" key="1">
    <citation type="submission" date="2020-12" db="EMBL/GenBank/DDBJ databases">
        <title>Concerted genomic and epigenomic changes stabilize Arabidopsis allopolyploids.</title>
        <authorList>
            <person name="Chen Z."/>
        </authorList>
    </citation>
    <scope>NUCLEOTIDE SEQUENCE [LARGE SCALE GENOMIC DNA]</scope>
    <source>
        <strain evidence="14">As9502</strain>
        <tissue evidence="14">Leaf</tissue>
    </source>
</reference>
<evidence type="ECO:0000256" key="6">
    <source>
        <dbReference type="ARBA" id="ARBA00022729"/>
    </source>
</evidence>
<evidence type="ECO:0000256" key="2">
    <source>
        <dbReference type="ARBA" id="ARBA00009592"/>
    </source>
</evidence>
<dbReference type="Proteomes" id="UP000694251">
    <property type="component" value="Chromosome 6"/>
</dbReference>
<protein>
    <submittedName>
        <fullName evidence="14">Leucine-rich repeat-containing N-terminal plant-type</fullName>
    </submittedName>
</protein>
<dbReference type="InterPro" id="IPR013210">
    <property type="entry name" value="LRR_N_plant-typ"/>
</dbReference>
<evidence type="ECO:0000313" key="15">
    <source>
        <dbReference type="Proteomes" id="UP000694251"/>
    </source>
</evidence>
<evidence type="ECO:0000256" key="8">
    <source>
        <dbReference type="ARBA" id="ARBA00022989"/>
    </source>
</evidence>
<evidence type="ECO:0000256" key="12">
    <source>
        <dbReference type="SAM" id="SignalP"/>
    </source>
</evidence>
<dbReference type="AlphaFoldDB" id="A0A8T2CQH2"/>
<comment type="caution">
    <text evidence="14">The sequence shown here is derived from an EMBL/GenBank/DDBJ whole genome shotgun (WGS) entry which is preliminary data.</text>
</comment>
<gene>
    <name evidence="14" type="ORF">ISN44_As06g033200</name>
</gene>
<sequence length="406" mass="44612">MNSCSFTLFILGAIIFLRCLCFTGAATCHPDDEAGLLGFKSSITKDPSDILSSWKKGTNCCFWRGIICFPRDRVTQLNVNGDVYLGLTFLSGTISPMLAKLQHLEGIYLTSLRKIAGPFPQFLFRLPKLKYVSIQGNLLSGPLPANIGELSQLKTLVIEGNLFTGQIPNSSGNFLRPLHRSHRLSQSLGNDPRIFIKIQGALHIGSLQESVLGVVPMSFANLTKLIHLDLSQNLLTGPLPVLKSIAVIESLDLSYNKFHLKTIPKWMTSSPFIYSLKLAKCGIKISLDDWKLAGTYYYVSIDLSENEISGSPVRFLNQMKYLMEFRAAGNKLRFDLGKLTFVETLGILDLSRNLIFGKVPATVAGLRTLNVSQNQLCGKLPATKFPASTFAGNDCLCGSPLSPCKL</sequence>
<evidence type="ECO:0000256" key="3">
    <source>
        <dbReference type="ARBA" id="ARBA00022475"/>
    </source>
</evidence>
<evidence type="ECO:0000256" key="10">
    <source>
        <dbReference type="ARBA" id="ARBA00023170"/>
    </source>
</evidence>
<keyword evidence="10" id="KW-0675">Receptor</keyword>
<evidence type="ECO:0000313" key="14">
    <source>
        <dbReference type="EMBL" id="KAG7599124.1"/>
    </source>
</evidence>
<proteinExistence type="inferred from homology"/>
<evidence type="ECO:0000256" key="5">
    <source>
        <dbReference type="ARBA" id="ARBA00022692"/>
    </source>
</evidence>
<keyword evidence="3" id="KW-1003">Cell membrane</keyword>
<evidence type="ECO:0000256" key="1">
    <source>
        <dbReference type="ARBA" id="ARBA00004251"/>
    </source>
</evidence>
<dbReference type="EMBL" id="JAEFBJ010000006">
    <property type="protein sequence ID" value="KAG7599124.1"/>
    <property type="molecule type" value="Genomic_DNA"/>
</dbReference>
<evidence type="ECO:0000256" key="7">
    <source>
        <dbReference type="ARBA" id="ARBA00022737"/>
    </source>
</evidence>
<keyword evidence="5" id="KW-0812">Transmembrane</keyword>
<keyword evidence="7" id="KW-0677">Repeat</keyword>
<organism evidence="14 15">
    <name type="scientific">Arabidopsis suecica</name>
    <name type="common">Swedish thale-cress</name>
    <name type="synonym">Cardaminopsis suecica</name>
    <dbReference type="NCBI Taxonomy" id="45249"/>
    <lineage>
        <taxon>Eukaryota</taxon>
        <taxon>Viridiplantae</taxon>
        <taxon>Streptophyta</taxon>
        <taxon>Embryophyta</taxon>
        <taxon>Tracheophyta</taxon>
        <taxon>Spermatophyta</taxon>
        <taxon>Magnoliopsida</taxon>
        <taxon>eudicotyledons</taxon>
        <taxon>Gunneridae</taxon>
        <taxon>Pentapetalae</taxon>
        <taxon>rosids</taxon>
        <taxon>malvids</taxon>
        <taxon>Brassicales</taxon>
        <taxon>Brassicaceae</taxon>
        <taxon>Camelineae</taxon>
        <taxon>Arabidopsis</taxon>
    </lineage>
</organism>
<dbReference type="PANTHER" id="PTHR48052">
    <property type="entry name" value="UNNAMED PRODUCT"/>
    <property type="match status" value="1"/>
</dbReference>
<keyword evidence="4" id="KW-0433">Leucine-rich repeat</keyword>
<accession>A0A8T2CQH2</accession>
<dbReference type="Pfam" id="PF08263">
    <property type="entry name" value="LRRNT_2"/>
    <property type="match status" value="1"/>
</dbReference>
<keyword evidence="15" id="KW-1185">Reference proteome</keyword>
<keyword evidence="11" id="KW-0325">Glycoprotein</keyword>
<dbReference type="GO" id="GO:0005886">
    <property type="term" value="C:plasma membrane"/>
    <property type="evidence" value="ECO:0007669"/>
    <property type="project" value="UniProtKB-SubCell"/>
</dbReference>
<dbReference type="PANTHER" id="PTHR48052:SF8">
    <property type="entry name" value="LRR RECEPTOR-LIKE SERINE_THREONINE-PROTEIN KINASE FLS2"/>
    <property type="match status" value="1"/>
</dbReference>
<comment type="subcellular location">
    <subcellularLocation>
        <location evidence="1">Cell membrane</location>
        <topology evidence="1">Single-pass type I membrane protein</topology>
    </subcellularLocation>
</comment>
<dbReference type="OrthoDB" id="676979at2759"/>
<name>A0A8T2CQH2_ARASU</name>
<evidence type="ECO:0000256" key="4">
    <source>
        <dbReference type="ARBA" id="ARBA00022614"/>
    </source>
</evidence>
<feature type="chain" id="PRO_5035720413" evidence="12">
    <location>
        <begin position="26"/>
        <end position="406"/>
    </location>
</feature>
<feature type="domain" description="Leucine-rich repeat-containing N-terminal plant-type" evidence="13">
    <location>
        <begin position="29"/>
        <end position="68"/>
    </location>
</feature>
<keyword evidence="6 12" id="KW-0732">Signal</keyword>
<evidence type="ECO:0000256" key="9">
    <source>
        <dbReference type="ARBA" id="ARBA00023136"/>
    </source>
</evidence>
<comment type="similarity">
    <text evidence="2">Belongs to the RLP family.</text>
</comment>
<evidence type="ECO:0000256" key="11">
    <source>
        <dbReference type="ARBA" id="ARBA00023180"/>
    </source>
</evidence>
<keyword evidence="9" id="KW-0472">Membrane</keyword>